<dbReference type="Proteomes" id="UP000241899">
    <property type="component" value="Unassembled WGS sequence"/>
</dbReference>
<dbReference type="AlphaFoldDB" id="A0A2T4JHM5"/>
<evidence type="ECO:0000313" key="3">
    <source>
        <dbReference type="EMBL" id="PTE17411.1"/>
    </source>
</evidence>
<dbReference type="PROSITE" id="PS51318">
    <property type="entry name" value="TAT"/>
    <property type="match status" value="1"/>
</dbReference>
<evidence type="ECO:0000313" key="4">
    <source>
        <dbReference type="Proteomes" id="UP000241899"/>
    </source>
</evidence>
<organism evidence="3 4">
    <name type="scientific">Phaeovulum veldkampii DSM 11550</name>
    <dbReference type="NCBI Taxonomy" id="1185920"/>
    <lineage>
        <taxon>Bacteria</taxon>
        <taxon>Pseudomonadati</taxon>
        <taxon>Pseudomonadota</taxon>
        <taxon>Alphaproteobacteria</taxon>
        <taxon>Rhodobacterales</taxon>
        <taxon>Paracoccaceae</taxon>
        <taxon>Phaeovulum</taxon>
    </lineage>
</organism>
<comment type="caution">
    <text evidence="3">The sequence shown here is derived from an EMBL/GenBank/DDBJ whole genome shotgun (WGS) entry which is preliminary data.</text>
</comment>
<evidence type="ECO:0000256" key="2">
    <source>
        <dbReference type="SAM" id="SignalP"/>
    </source>
</evidence>
<protein>
    <submittedName>
        <fullName evidence="3">ATP-dependent transcriptional regulator</fullName>
    </submittedName>
</protein>
<name>A0A2T4JHM5_9RHOB</name>
<dbReference type="OrthoDB" id="7823193at2"/>
<feature type="chain" id="PRO_5015430953" evidence="2">
    <location>
        <begin position="26"/>
        <end position="478"/>
    </location>
</feature>
<accession>A0A2T4JHM5</accession>
<proteinExistence type="predicted"/>
<feature type="signal peptide" evidence="2">
    <location>
        <begin position="1"/>
        <end position="25"/>
    </location>
</feature>
<keyword evidence="4" id="KW-1185">Reference proteome</keyword>
<dbReference type="InterPro" id="IPR006311">
    <property type="entry name" value="TAT_signal"/>
</dbReference>
<keyword evidence="2" id="KW-0732">Signal</keyword>
<feature type="compositionally biased region" description="Low complexity" evidence="1">
    <location>
        <begin position="35"/>
        <end position="47"/>
    </location>
</feature>
<dbReference type="InterPro" id="IPR021323">
    <property type="entry name" value="DUF2927"/>
</dbReference>
<evidence type="ECO:0000256" key="1">
    <source>
        <dbReference type="SAM" id="MobiDB-lite"/>
    </source>
</evidence>
<gene>
    <name evidence="3" type="ORF">C5F46_09200</name>
</gene>
<dbReference type="PROSITE" id="PS51257">
    <property type="entry name" value="PROKAR_LIPOPROTEIN"/>
    <property type="match status" value="1"/>
</dbReference>
<dbReference type="EMBL" id="PZKF01000018">
    <property type="protein sequence ID" value="PTE17411.1"/>
    <property type="molecule type" value="Genomic_DNA"/>
</dbReference>
<sequence length="478" mass="50135">MTATDRSAHRRHGIGVALMIGLALAACAPAAPPSARAPSAFTELPGPARLPPPGPQAPARSLNNADLARDFMELSFILESGRPLPRLTRFEGPITLRLADNAPTSASPDLDRLLARLRTEAGIDIARTSAPDAAITVEFLPRRAIRSVVPNAACFVVPGVRGWNGYRRARGTAATDWASLDTRRTASIFIPADTAPQEIRDCLHEEIAQALGPLNDLYRLPQSVFNDDNFHAVLTRFDMMILRATYAPELRSGMTAPEVAARLPAVLARLNPSGGPTGPIAPPRPEPRALTTALERALRAGPPGASRRAAARQAVSIASAAGWADTRTAFAWFVLGRLSMDTAPDAATDAFLRAAALYRATPGTAVQTAHVDMQLAAIALSLGQPEATLALTEAALPAAQAGENAALIASLLMIRAEALLALGQSGAARQAVVDSQVWARYGFGAEAGARRPHQAARRARDLAALAGTTTGTTAAAAY</sequence>
<feature type="region of interest" description="Disordered" evidence="1">
    <location>
        <begin position="35"/>
        <end position="61"/>
    </location>
</feature>
<dbReference type="Pfam" id="PF11150">
    <property type="entry name" value="DUF2927"/>
    <property type="match status" value="1"/>
</dbReference>
<reference evidence="3 4" key="1">
    <citation type="submission" date="2018-03" db="EMBL/GenBank/DDBJ databases">
        <title>Rhodobacter veldkampii.</title>
        <authorList>
            <person name="Meyer T.E."/>
            <person name="Miller S."/>
            <person name="Lodha T."/>
            <person name="Gandham S."/>
            <person name="Chintalapati S."/>
            <person name="Chintalapati V.R."/>
        </authorList>
    </citation>
    <scope>NUCLEOTIDE SEQUENCE [LARGE SCALE GENOMIC DNA]</scope>
    <source>
        <strain evidence="3 4">DSM 11550</strain>
    </source>
</reference>